<dbReference type="GO" id="GO:0008410">
    <property type="term" value="F:CoA-transferase activity"/>
    <property type="evidence" value="ECO:0007669"/>
    <property type="project" value="TreeGrafter"/>
</dbReference>
<protein>
    <submittedName>
        <fullName evidence="2">Crotonobetainyl-CoA:carnitine CoA-transferase CaiB</fullName>
    </submittedName>
</protein>
<evidence type="ECO:0000313" key="3">
    <source>
        <dbReference type="Proteomes" id="UP000199163"/>
    </source>
</evidence>
<dbReference type="SUPFAM" id="SSF89796">
    <property type="entry name" value="CoA-transferase family III (CaiB/BaiF)"/>
    <property type="match status" value="1"/>
</dbReference>
<dbReference type="InterPro" id="IPR044855">
    <property type="entry name" value="CoA-Trfase_III_dom3_sf"/>
</dbReference>
<evidence type="ECO:0000256" key="1">
    <source>
        <dbReference type="ARBA" id="ARBA00022679"/>
    </source>
</evidence>
<dbReference type="Proteomes" id="UP000199163">
    <property type="component" value="Unassembled WGS sequence"/>
</dbReference>
<dbReference type="EMBL" id="FNDK01000013">
    <property type="protein sequence ID" value="SDH85774.1"/>
    <property type="molecule type" value="Genomic_DNA"/>
</dbReference>
<keyword evidence="1 2" id="KW-0808">Transferase</keyword>
<dbReference type="InterPro" id="IPR023606">
    <property type="entry name" value="CoA-Trfase_III_dom_1_sf"/>
</dbReference>
<dbReference type="STRING" id="568899.SAMN05192534_11325"/>
<dbReference type="Gene3D" id="3.40.50.10540">
    <property type="entry name" value="Crotonobetainyl-coa:carnitine coa-transferase, domain 1"/>
    <property type="match status" value="1"/>
</dbReference>
<name>A0A1G8FUI4_9BACI</name>
<dbReference type="Gene3D" id="3.30.1540.10">
    <property type="entry name" value="formyl-coa transferase, domain 3"/>
    <property type="match status" value="1"/>
</dbReference>
<proteinExistence type="predicted"/>
<organism evidence="2 3">
    <name type="scientific">Alteribacillus persepolensis</name>
    <dbReference type="NCBI Taxonomy" id="568899"/>
    <lineage>
        <taxon>Bacteria</taxon>
        <taxon>Bacillati</taxon>
        <taxon>Bacillota</taxon>
        <taxon>Bacilli</taxon>
        <taxon>Bacillales</taxon>
        <taxon>Bacillaceae</taxon>
        <taxon>Alteribacillus</taxon>
    </lineage>
</organism>
<gene>
    <name evidence="2" type="ORF">SAMN05192534_11325</name>
</gene>
<keyword evidence="3" id="KW-1185">Reference proteome</keyword>
<sequence>MLPLDGIKVLDLSRVLAGPLGSMQLADLGAEVIRIEAPAGKDDIRHWWPFVGDESTYYLLANRNKKSVTINLKSDEGKALFKQLAKDADVIIENFKTGTLNRLGFGYDTLQKLKKDIILCSITGYGQTGPYKQLPGYDPVIQAAGGLMDVTGQPDGEATRVGIPVVDIMTSHYVAISVLASLRKRDLTGEGEHIDLSLLDVQVASLANVASSYLLKGHVSTRVGNTHHNITPYETFDCADRPIMVAVGNDRMFQQLAQVMGHPEWKEDSRFQTNEQRIAHRKELRECLVEVFAEKSAAEWETRLSSAMIPCGQVNNVEQVFQHPQVKAREMVETTVHPKLGEINIVKNPIRFKHAKLKARMHPPLLGEQTEAVLKDYGVSEEAIAELQDKGVI</sequence>
<evidence type="ECO:0000313" key="2">
    <source>
        <dbReference type="EMBL" id="SDH85774.1"/>
    </source>
</evidence>
<reference evidence="2 3" key="1">
    <citation type="submission" date="2016-10" db="EMBL/GenBank/DDBJ databases">
        <authorList>
            <person name="de Groot N.N."/>
        </authorList>
    </citation>
    <scope>NUCLEOTIDE SEQUENCE [LARGE SCALE GENOMIC DNA]</scope>
    <source>
        <strain evidence="2 3">DSM 21632</strain>
    </source>
</reference>
<accession>A0A1G8FUI4</accession>
<dbReference type="OrthoDB" id="9797653at2"/>
<dbReference type="Pfam" id="PF02515">
    <property type="entry name" value="CoA_transf_3"/>
    <property type="match status" value="1"/>
</dbReference>
<dbReference type="PANTHER" id="PTHR48207:SF3">
    <property type="entry name" value="SUCCINATE--HYDROXYMETHYLGLUTARATE COA-TRANSFERASE"/>
    <property type="match status" value="1"/>
</dbReference>
<dbReference type="AlphaFoldDB" id="A0A1G8FUI4"/>
<dbReference type="PANTHER" id="PTHR48207">
    <property type="entry name" value="SUCCINATE--HYDROXYMETHYLGLUTARATE COA-TRANSFERASE"/>
    <property type="match status" value="1"/>
</dbReference>
<dbReference type="InterPro" id="IPR050483">
    <property type="entry name" value="CoA-transferase_III_domain"/>
</dbReference>
<dbReference type="RefSeq" id="WP_091274007.1">
    <property type="nucleotide sequence ID" value="NZ_FNDK01000013.1"/>
</dbReference>
<dbReference type="InterPro" id="IPR003673">
    <property type="entry name" value="CoA-Trfase_fam_III"/>
</dbReference>